<feature type="domain" description="AAA+ ATPase" evidence="4">
    <location>
        <begin position="230"/>
        <end position="392"/>
    </location>
</feature>
<feature type="compositionally biased region" description="Basic and acidic residues" evidence="3">
    <location>
        <begin position="96"/>
        <end position="122"/>
    </location>
</feature>
<sequence>IDRWDSLSYGERKRAQIALALWRMPAVLALDEPTNHIDYETQCLLDSSLGSFTGVGLLVSHNRELLDSLCRQCLFVEPPEAVMRRGGYSKASSQAKMEEETTRRSYNSAKREFSRIRGEAVRRKQRAARAQRKRSKRGLAPKDSDAKTKIDMARLTGKDGQAGRLVRQIEGRARMAQKKLSHIKVKKRYQLGIWLSGSRSKRNLLFYLRPGRVVLGPGRDLSFPELSMGPTDRIALTGPNGAGKSTLVRSILNHLNLKEEHLIYLPQEIDLQTSRALISEVRSLSDEMSGHLMTIMSRLGSRPQRLVDSIEPSPGEARKLLLALGMTRRPHLIVMDEPTNHLDLPSIECFEDALANCPCGLLLVSHDMLFLRHLTTTRWHISSEEIDFDAKNMNLTRTRW</sequence>
<reference evidence="5 6" key="1">
    <citation type="submission" date="2019-03" db="EMBL/GenBank/DDBJ databases">
        <title>Metabolic potential of uncultured bacteria and archaea associated with petroleum seepage in deep-sea sediments.</title>
        <authorList>
            <person name="Dong X."/>
            <person name="Hubert C."/>
        </authorList>
    </citation>
    <scope>NUCLEOTIDE SEQUENCE [LARGE SCALE GENOMIC DNA]</scope>
    <source>
        <strain evidence="5">E29_bin52</strain>
    </source>
</reference>
<dbReference type="PANTHER" id="PTHR42855">
    <property type="entry name" value="ABC TRANSPORTER ATP-BINDING SUBUNIT"/>
    <property type="match status" value="1"/>
</dbReference>
<dbReference type="Pfam" id="PF00005">
    <property type="entry name" value="ABC_tran"/>
    <property type="match status" value="2"/>
</dbReference>
<dbReference type="GO" id="GO:0016887">
    <property type="term" value="F:ATP hydrolysis activity"/>
    <property type="evidence" value="ECO:0007669"/>
    <property type="project" value="InterPro"/>
</dbReference>
<evidence type="ECO:0000256" key="3">
    <source>
        <dbReference type="SAM" id="MobiDB-lite"/>
    </source>
</evidence>
<dbReference type="InterPro" id="IPR003593">
    <property type="entry name" value="AAA+_ATPase"/>
</dbReference>
<dbReference type="EMBL" id="SOIZ01000109">
    <property type="protein sequence ID" value="TET63347.1"/>
    <property type="molecule type" value="Genomic_DNA"/>
</dbReference>
<evidence type="ECO:0000313" key="6">
    <source>
        <dbReference type="Proteomes" id="UP000319130"/>
    </source>
</evidence>
<feature type="region of interest" description="Disordered" evidence="3">
    <location>
        <begin position="86"/>
        <end position="157"/>
    </location>
</feature>
<dbReference type="InterPro" id="IPR051309">
    <property type="entry name" value="ABCF_ATPase"/>
</dbReference>
<proteinExistence type="predicted"/>
<dbReference type="GO" id="GO:0005524">
    <property type="term" value="F:ATP binding"/>
    <property type="evidence" value="ECO:0007669"/>
    <property type="project" value="UniProtKB-KW"/>
</dbReference>
<dbReference type="InterPro" id="IPR027417">
    <property type="entry name" value="P-loop_NTPase"/>
</dbReference>
<evidence type="ECO:0000313" key="5">
    <source>
        <dbReference type="EMBL" id="TET63347.1"/>
    </source>
</evidence>
<accession>A0A523W8K0</accession>
<comment type="caution">
    <text evidence="5">The sequence shown here is derived from an EMBL/GenBank/DDBJ whole genome shotgun (WGS) entry which is preliminary data.</text>
</comment>
<name>A0A523W8K0_UNCAE</name>
<feature type="compositionally biased region" description="Basic residues" evidence="3">
    <location>
        <begin position="123"/>
        <end position="139"/>
    </location>
</feature>
<gene>
    <name evidence="5" type="ORF">E3J48_02620</name>
</gene>
<feature type="non-terminal residue" evidence="5">
    <location>
        <position position="1"/>
    </location>
</feature>
<dbReference type="AlphaFoldDB" id="A0A523W8K0"/>
<dbReference type="SMART" id="SM00382">
    <property type="entry name" value="AAA"/>
    <property type="match status" value="1"/>
</dbReference>
<dbReference type="Proteomes" id="UP000319130">
    <property type="component" value="Unassembled WGS sequence"/>
</dbReference>
<dbReference type="Gene3D" id="3.40.50.300">
    <property type="entry name" value="P-loop containing nucleotide triphosphate hydrolases"/>
    <property type="match status" value="2"/>
</dbReference>
<keyword evidence="2 5" id="KW-0067">ATP-binding</keyword>
<keyword evidence="1" id="KW-0547">Nucleotide-binding</keyword>
<feature type="compositionally biased region" description="Basic and acidic residues" evidence="3">
    <location>
        <begin position="140"/>
        <end position="152"/>
    </location>
</feature>
<evidence type="ECO:0000259" key="4">
    <source>
        <dbReference type="SMART" id="SM00382"/>
    </source>
</evidence>
<organism evidence="5 6">
    <name type="scientific">Aerophobetes bacterium</name>
    <dbReference type="NCBI Taxonomy" id="2030807"/>
    <lineage>
        <taxon>Bacteria</taxon>
        <taxon>Candidatus Aerophobota</taxon>
    </lineage>
</organism>
<evidence type="ECO:0000256" key="2">
    <source>
        <dbReference type="ARBA" id="ARBA00022840"/>
    </source>
</evidence>
<evidence type="ECO:0000256" key="1">
    <source>
        <dbReference type="ARBA" id="ARBA00022741"/>
    </source>
</evidence>
<protein>
    <submittedName>
        <fullName evidence="5">ABC-F family ATP-binding cassette domain-containing protein</fullName>
    </submittedName>
</protein>
<dbReference type="InterPro" id="IPR003439">
    <property type="entry name" value="ABC_transporter-like_ATP-bd"/>
</dbReference>
<dbReference type="SUPFAM" id="SSF52540">
    <property type="entry name" value="P-loop containing nucleoside triphosphate hydrolases"/>
    <property type="match status" value="2"/>
</dbReference>
<dbReference type="PANTHER" id="PTHR42855:SF1">
    <property type="entry name" value="ABC TRANSPORTER DOMAIN-CONTAINING PROTEIN"/>
    <property type="match status" value="1"/>
</dbReference>